<comment type="caution">
    <text evidence="1">The sequence shown here is derived from an EMBL/GenBank/DDBJ whole genome shotgun (WGS) entry which is preliminary data.</text>
</comment>
<sequence>MNTIDAGMHKSRTANSPHPVLRIDGVPLEQWIKGVKDVAGDDMTDYLVPAQGWLIDQADYDNAWHLLGPQSEGNATVVPVLVCADDMDMNCTVVVVEQTVNADTVAWERFGQAVDVRHGIVTSVKWITPHQKAVFPLSSFRAAATEMKRLTDEVWT</sequence>
<accession>A0ABV4B285</accession>
<gene>
    <name evidence="1" type="ORF">AB7A72_08280</name>
</gene>
<name>A0ABV4B285_9BURK</name>
<reference evidence="1 2" key="1">
    <citation type="journal article" date="2016" name="Int. J. Syst. Evol. Microbiol.">
        <title>Description of Comamonas sediminis sp. nov., isolated from lagoon sediments.</title>
        <authorList>
            <person name="Subhash Y."/>
            <person name="Bang J.J."/>
            <person name="You T.H."/>
            <person name="Lee S.S."/>
        </authorList>
    </citation>
    <scope>NUCLEOTIDE SEQUENCE [LARGE SCALE GENOMIC DNA]</scope>
    <source>
        <strain evidence="1 2">JCM 31169</strain>
    </source>
</reference>
<evidence type="ECO:0000313" key="2">
    <source>
        <dbReference type="Proteomes" id="UP001562178"/>
    </source>
</evidence>
<dbReference type="EMBL" id="JBGBDC010000003">
    <property type="protein sequence ID" value="MEY2250996.1"/>
    <property type="molecule type" value="Genomic_DNA"/>
</dbReference>
<protein>
    <submittedName>
        <fullName evidence="1">Uncharacterized protein</fullName>
    </submittedName>
</protein>
<proteinExistence type="predicted"/>
<organism evidence="1 2">
    <name type="scientific">Comamonas sediminis</name>
    <dbReference type="NCBI Taxonomy" id="1783360"/>
    <lineage>
        <taxon>Bacteria</taxon>
        <taxon>Pseudomonadati</taxon>
        <taxon>Pseudomonadota</taxon>
        <taxon>Betaproteobacteria</taxon>
        <taxon>Burkholderiales</taxon>
        <taxon>Comamonadaceae</taxon>
        <taxon>Comamonas</taxon>
    </lineage>
</organism>
<evidence type="ECO:0000313" key="1">
    <source>
        <dbReference type="EMBL" id="MEY2250996.1"/>
    </source>
</evidence>
<dbReference type="RefSeq" id="WP_369459606.1">
    <property type="nucleotide sequence ID" value="NZ_JBGBDC010000003.1"/>
</dbReference>
<keyword evidence="2" id="KW-1185">Reference proteome</keyword>
<dbReference type="Proteomes" id="UP001562178">
    <property type="component" value="Unassembled WGS sequence"/>
</dbReference>